<reference evidence="2 3" key="1">
    <citation type="submission" date="2024-07" db="EMBL/GenBank/DDBJ databases">
        <title>Whole genome sequencing of Prodigiosin pigment-producing Streptomyces salinarius isolated from rhizosphere soil of Arachis hypogaea.</title>
        <authorList>
            <person name="Vidhya A."/>
            <person name="Ramya S."/>
        </authorList>
    </citation>
    <scope>NUCLEOTIDE SEQUENCE [LARGE SCALE GENOMIC DNA]</scope>
    <source>
        <strain evidence="2 3">VRMG2420</strain>
    </source>
</reference>
<evidence type="ECO:0000313" key="2">
    <source>
        <dbReference type="EMBL" id="MFI7874755.1"/>
    </source>
</evidence>
<accession>A0ABW8BI92</accession>
<dbReference type="RefSeq" id="WP_399594509.1">
    <property type="nucleotide sequence ID" value="NZ_JBITPR010000053.1"/>
</dbReference>
<dbReference type="InterPro" id="IPR007278">
    <property type="entry name" value="DUF397"/>
</dbReference>
<dbReference type="EMBL" id="JBITPR010000053">
    <property type="protein sequence ID" value="MFI7874755.1"/>
    <property type="molecule type" value="Genomic_DNA"/>
</dbReference>
<gene>
    <name evidence="2" type="ORF">AB4829_29710</name>
</gene>
<keyword evidence="3" id="KW-1185">Reference proteome</keyword>
<proteinExistence type="predicted"/>
<evidence type="ECO:0000313" key="3">
    <source>
        <dbReference type="Proteomes" id="UP001614264"/>
    </source>
</evidence>
<organism evidence="2 3">
    <name type="scientific">Streptomyces salinarius</name>
    <dbReference type="NCBI Taxonomy" id="2762598"/>
    <lineage>
        <taxon>Bacteria</taxon>
        <taxon>Bacillati</taxon>
        <taxon>Actinomycetota</taxon>
        <taxon>Actinomycetes</taxon>
        <taxon>Kitasatosporales</taxon>
        <taxon>Streptomycetaceae</taxon>
        <taxon>Streptomyces</taxon>
    </lineage>
</organism>
<comment type="caution">
    <text evidence="2">The sequence shown here is derived from an EMBL/GenBank/DDBJ whole genome shotgun (WGS) entry which is preliminary data.</text>
</comment>
<name>A0ABW8BI92_9ACTN</name>
<dbReference type="Proteomes" id="UP001614264">
    <property type="component" value="Unassembled WGS sequence"/>
</dbReference>
<evidence type="ECO:0000259" key="1">
    <source>
        <dbReference type="Pfam" id="PF04149"/>
    </source>
</evidence>
<protein>
    <submittedName>
        <fullName evidence="2">DUF397 domain-containing protein</fullName>
    </submittedName>
</protein>
<sequence length="84" mass="8755">MSDQLKWVKSSYSDSEGGNCVEVARCGAIHVRDSKTAPTGPQFQVSAPAWSAFVSVVRPGVGSGPVLAAVRKPPSGADRRGADR</sequence>
<feature type="domain" description="DUF397" evidence="1">
    <location>
        <begin position="5"/>
        <end position="58"/>
    </location>
</feature>
<dbReference type="Pfam" id="PF04149">
    <property type="entry name" value="DUF397"/>
    <property type="match status" value="1"/>
</dbReference>